<evidence type="ECO:0000256" key="5">
    <source>
        <dbReference type="ARBA" id="ARBA00023136"/>
    </source>
</evidence>
<organism evidence="8 9">
    <name type="scientific">Vibrio maritimus</name>
    <dbReference type="NCBI Taxonomy" id="990268"/>
    <lineage>
        <taxon>Bacteria</taxon>
        <taxon>Pseudomonadati</taxon>
        <taxon>Pseudomonadota</taxon>
        <taxon>Gammaproteobacteria</taxon>
        <taxon>Vibrionales</taxon>
        <taxon>Vibrionaceae</taxon>
        <taxon>Vibrio</taxon>
    </lineage>
</organism>
<evidence type="ECO:0000256" key="3">
    <source>
        <dbReference type="ARBA" id="ARBA00022692"/>
    </source>
</evidence>
<keyword evidence="4 6" id="KW-1133">Transmembrane helix</keyword>
<dbReference type="InterPro" id="IPR051542">
    <property type="entry name" value="Hydrogenase_cytochrome"/>
</dbReference>
<dbReference type="SUPFAM" id="SSF81342">
    <property type="entry name" value="Transmembrane di-heme cytochromes"/>
    <property type="match status" value="1"/>
</dbReference>
<feature type="transmembrane region" description="Helical" evidence="6">
    <location>
        <begin position="36"/>
        <end position="56"/>
    </location>
</feature>
<dbReference type="InterPro" id="IPR011577">
    <property type="entry name" value="Cyt_b561_bac/Ni-Hgenase"/>
</dbReference>
<dbReference type="GO" id="GO:0005886">
    <property type="term" value="C:plasma membrane"/>
    <property type="evidence" value="ECO:0007669"/>
    <property type="project" value="UniProtKB-SubCell"/>
</dbReference>
<protein>
    <submittedName>
        <fullName evidence="8">Cytochrome b</fullName>
    </submittedName>
</protein>
<gene>
    <name evidence="8" type="ORF">JCM19240_5114</name>
</gene>
<evidence type="ECO:0000256" key="6">
    <source>
        <dbReference type="SAM" id="Phobius"/>
    </source>
</evidence>
<keyword evidence="3 6" id="KW-0812">Transmembrane</keyword>
<dbReference type="PANTHER" id="PTHR30485">
    <property type="entry name" value="NI/FE-HYDROGENASE 1 B-TYPE CYTOCHROME SUBUNIT"/>
    <property type="match status" value="1"/>
</dbReference>
<keyword evidence="2" id="KW-1003">Cell membrane</keyword>
<dbReference type="AlphaFoldDB" id="A0A090SXN1"/>
<proteinExistence type="predicted"/>
<feature type="transmembrane region" description="Helical" evidence="6">
    <location>
        <begin position="12"/>
        <end position="30"/>
    </location>
</feature>
<dbReference type="GO" id="GO:0009055">
    <property type="term" value="F:electron transfer activity"/>
    <property type="evidence" value="ECO:0007669"/>
    <property type="project" value="InterPro"/>
</dbReference>
<evidence type="ECO:0000313" key="8">
    <source>
        <dbReference type="EMBL" id="GAL31683.1"/>
    </source>
</evidence>
<dbReference type="PANTHER" id="PTHR30485:SF2">
    <property type="entry name" value="BLL0597 PROTEIN"/>
    <property type="match status" value="1"/>
</dbReference>
<dbReference type="GO" id="GO:0020037">
    <property type="term" value="F:heme binding"/>
    <property type="evidence" value="ECO:0007669"/>
    <property type="project" value="TreeGrafter"/>
</dbReference>
<keyword evidence="9" id="KW-1185">Reference proteome</keyword>
<comment type="caution">
    <text evidence="8">The sequence shown here is derived from an EMBL/GenBank/DDBJ whole genome shotgun (WGS) entry which is preliminary data.</text>
</comment>
<dbReference type="Pfam" id="PF01292">
    <property type="entry name" value="Ni_hydr_CYTB"/>
    <property type="match status" value="1"/>
</dbReference>
<evidence type="ECO:0000256" key="2">
    <source>
        <dbReference type="ARBA" id="ARBA00022475"/>
    </source>
</evidence>
<comment type="subcellular location">
    <subcellularLocation>
        <location evidence="1">Cell membrane</location>
        <topology evidence="1">Multi-pass membrane protein</topology>
    </subcellularLocation>
</comment>
<sequence length="94" mass="10869">MKNIQIWDAATRIYHWAQALLFMALMATGLQDTGPHLQLGMVLFTLLVWRMAWGIVGSETSRFQQFVKMPKQILGYLKGKQPALRGTIHWVLLW</sequence>
<dbReference type="Gene3D" id="1.20.950.20">
    <property type="entry name" value="Transmembrane di-heme cytochromes, Chain C"/>
    <property type="match status" value="1"/>
</dbReference>
<reference evidence="8 9" key="2">
    <citation type="submission" date="2014-09" db="EMBL/GenBank/DDBJ databases">
        <authorList>
            <consortium name="NBRP consortium"/>
            <person name="Sawabe T."/>
            <person name="Meirelles P."/>
            <person name="Nakanishi M."/>
            <person name="Sayaka M."/>
            <person name="Hattori M."/>
            <person name="Ohkuma M."/>
        </authorList>
    </citation>
    <scope>NUCLEOTIDE SEQUENCE [LARGE SCALE GENOMIC DNA]</scope>
    <source>
        <strain evidence="8 9">JCM 19240</strain>
    </source>
</reference>
<evidence type="ECO:0000256" key="4">
    <source>
        <dbReference type="ARBA" id="ARBA00022989"/>
    </source>
</evidence>
<accession>A0A090SXN1</accession>
<dbReference type="EMBL" id="BBMT01000001">
    <property type="protein sequence ID" value="GAL31683.1"/>
    <property type="molecule type" value="Genomic_DNA"/>
</dbReference>
<reference evidence="8 9" key="1">
    <citation type="submission" date="2014-09" db="EMBL/GenBank/DDBJ databases">
        <title>Vibrio maritimus JCM 19240. (C210) whole genome shotgun sequence.</title>
        <authorList>
            <person name="Sawabe T."/>
            <person name="Meirelles P."/>
            <person name="Nakanishi M."/>
            <person name="Sayaka M."/>
            <person name="Hattori M."/>
            <person name="Ohkuma M."/>
        </authorList>
    </citation>
    <scope>NUCLEOTIDE SEQUENCE [LARGE SCALE GENOMIC DNA]</scope>
    <source>
        <strain evidence="8 9">JCM 19240</strain>
    </source>
</reference>
<dbReference type="GO" id="GO:0022904">
    <property type="term" value="P:respiratory electron transport chain"/>
    <property type="evidence" value="ECO:0007669"/>
    <property type="project" value="InterPro"/>
</dbReference>
<feature type="domain" description="Cytochrome b561 bacterial/Ni-hydrogenase" evidence="7">
    <location>
        <begin position="7"/>
        <end position="86"/>
    </location>
</feature>
<keyword evidence="5 6" id="KW-0472">Membrane</keyword>
<evidence type="ECO:0000259" key="7">
    <source>
        <dbReference type="Pfam" id="PF01292"/>
    </source>
</evidence>
<evidence type="ECO:0000313" key="9">
    <source>
        <dbReference type="Proteomes" id="UP000029224"/>
    </source>
</evidence>
<dbReference type="Proteomes" id="UP000029224">
    <property type="component" value="Unassembled WGS sequence"/>
</dbReference>
<name>A0A090SXN1_9VIBR</name>
<dbReference type="InterPro" id="IPR016174">
    <property type="entry name" value="Di-haem_cyt_TM"/>
</dbReference>
<evidence type="ECO:0000256" key="1">
    <source>
        <dbReference type="ARBA" id="ARBA00004651"/>
    </source>
</evidence>